<evidence type="ECO:0000259" key="6">
    <source>
        <dbReference type="Pfam" id="PF13515"/>
    </source>
</evidence>
<feature type="transmembrane region" description="Helical" evidence="5">
    <location>
        <begin position="441"/>
        <end position="460"/>
    </location>
</feature>
<proteinExistence type="predicted"/>
<feature type="transmembrane region" description="Helical" evidence="5">
    <location>
        <begin position="90"/>
        <end position="107"/>
    </location>
</feature>
<evidence type="ECO:0000313" key="7">
    <source>
        <dbReference type="EMBL" id="MFB9904486.1"/>
    </source>
</evidence>
<dbReference type="InterPro" id="IPR049453">
    <property type="entry name" value="Memb_transporter_dom"/>
</dbReference>
<evidence type="ECO:0000256" key="3">
    <source>
        <dbReference type="ARBA" id="ARBA00022989"/>
    </source>
</evidence>
<keyword evidence="3 5" id="KW-1133">Transmembrane helix</keyword>
<feature type="transmembrane region" description="Helical" evidence="5">
    <location>
        <begin position="366"/>
        <end position="385"/>
    </location>
</feature>
<dbReference type="RefSeq" id="WP_377851684.1">
    <property type="nucleotide sequence ID" value="NZ_JBHLZU010000009.1"/>
</dbReference>
<evidence type="ECO:0000313" key="8">
    <source>
        <dbReference type="Proteomes" id="UP001589693"/>
    </source>
</evidence>
<feature type="transmembrane region" description="Helical" evidence="5">
    <location>
        <begin position="12"/>
        <end position="36"/>
    </location>
</feature>
<reference evidence="7 8" key="1">
    <citation type="submission" date="2024-09" db="EMBL/GenBank/DDBJ databases">
        <authorList>
            <person name="Sun Q."/>
            <person name="Mori K."/>
        </authorList>
    </citation>
    <scope>NUCLEOTIDE SEQUENCE [LARGE SCALE GENOMIC DNA]</scope>
    <source>
        <strain evidence="7 8">TBRC 7907</strain>
    </source>
</reference>
<evidence type="ECO:0000256" key="1">
    <source>
        <dbReference type="ARBA" id="ARBA00004141"/>
    </source>
</evidence>
<dbReference type="Pfam" id="PF13515">
    <property type="entry name" value="FUSC_2"/>
    <property type="match status" value="1"/>
</dbReference>
<keyword evidence="2 5" id="KW-0812">Transmembrane</keyword>
<feature type="transmembrane region" description="Helical" evidence="5">
    <location>
        <begin position="42"/>
        <end position="62"/>
    </location>
</feature>
<organism evidence="7 8">
    <name type="scientific">Allokutzneria oryzae</name>
    <dbReference type="NCBI Taxonomy" id="1378989"/>
    <lineage>
        <taxon>Bacteria</taxon>
        <taxon>Bacillati</taxon>
        <taxon>Actinomycetota</taxon>
        <taxon>Actinomycetes</taxon>
        <taxon>Pseudonocardiales</taxon>
        <taxon>Pseudonocardiaceae</taxon>
        <taxon>Allokutzneria</taxon>
    </lineage>
</organism>
<evidence type="ECO:0000256" key="2">
    <source>
        <dbReference type="ARBA" id="ARBA00022692"/>
    </source>
</evidence>
<feature type="transmembrane region" description="Helical" evidence="5">
    <location>
        <begin position="412"/>
        <end position="429"/>
    </location>
</feature>
<accession>A0ABV5ZXN9</accession>
<evidence type="ECO:0000256" key="5">
    <source>
        <dbReference type="SAM" id="Phobius"/>
    </source>
</evidence>
<keyword evidence="4 5" id="KW-0472">Membrane</keyword>
<comment type="caution">
    <text evidence="7">The sequence shown here is derived from an EMBL/GenBank/DDBJ whole genome shotgun (WGS) entry which is preliminary data.</text>
</comment>
<feature type="domain" description="Integral membrane bound transporter" evidence="6">
    <location>
        <begin position="347"/>
        <end position="455"/>
    </location>
</feature>
<feature type="transmembrane region" description="Helical" evidence="5">
    <location>
        <begin position="140"/>
        <end position="160"/>
    </location>
</feature>
<sequence length="617" mass="65087">MPAAPASRSGGVLRALTPILLIVVLVAAVAGLGSLLGLGPAAMLGALTAMFCLMAAFGGALWPDLKLLAWFAPAVVVAAAAPRLLAHVSVPAAIALVTVVIFVASLLPALGPRFVTTALGLGMAALFGYTFQLTGSTTPWQILAAPVVAVVVTVLVRLLAGMRDPDGPTRAAVANLLTTATLTDPESAVHAWRSDNQRRWLGLVLDATLRYRTASAVLSSRPDAREVLDAASEEARSLAEAIKAKETPTDLVVPQRPSLLKNLPGSTGRLVTRMHEALDSVHAALADRDRTPVSWRKLGNGYLADALAGAISWRSAQFRHALRCALGILVALTLATQRPDDPLMTSFLMAVFLITQPDWRASATRAWERTAGSVIGAVAMFAVLALAPDDLLLPIGLLALVVGFAFQKSQPIVFNACTVLMLVGMYASTKHLDPTSVLVEYLVLTVLAAAIGLLFGFAVVPGTRQPTPAERVTEAVNAVRSSLIAFTTNTAAAHGDRTVRRGRRELVRRINDVLNPPTVGRRASEPERAAVTKAGEALAGLLSGIAGLLVHRSAVPETEETTRDALSALAASLESEDDNESERFAELIDAADPEQRLLFDAMAADLVRLREAQHSLS</sequence>
<protein>
    <submittedName>
        <fullName evidence="7">FUSC family protein</fullName>
    </submittedName>
</protein>
<name>A0ABV5ZXN9_9PSEU</name>
<dbReference type="Proteomes" id="UP001589693">
    <property type="component" value="Unassembled WGS sequence"/>
</dbReference>
<feature type="transmembrane region" description="Helical" evidence="5">
    <location>
        <begin position="114"/>
        <end position="134"/>
    </location>
</feature>
<keyword evidence="8" id="KW-1185">Reference proteome</keyword>
<dbReference type="EMBL" id="JBHLZU010000009">
    <property type="protein sequence ID" value="MFB9904486.1"/>
    <property type="molecule type" value="Genomic_DNA"/>
</dbReference>
<evidence type="ECO:0000256" key="4">
    <source>
        <dbReference type="ARBA" id="ARBA00023136"/>
    </source>
</evidence>
<comment type="subcellular location">
    <subcellularLocation>
        <location evidence="1">Membrane</location>
        <topology evidence="1">Multi-pass membrane protein</topology>
    </subcellularLocation>
</comment>
<gene>
    <name evidence="7" type="ORF">ACFFQA_11145</name>
</gene>
<feature type="transmembrane region" description="Helical" evidence="5">
    <location>
        <begin position="391"/>
        <end position="407"/>
    </location>
</feature>